<keyword evidence="4" id="KW-1185">Reference proteome</keyword>
<reference evidence="4" key="1">
    <citation type="journal article" date="2019" name="Int. J. Syst. Evol. Microbiol.">
        <title>The Global Catalogue of Microorganisms (GCM) 10K type strain sequencing project: providing services to taxonomists for standard genome sequencing and annotation.</title>
        <authorList>
            <consortium name="The Broad Institute Genomics Platform"/>
            <consortium name="The Broad Institute Genome Sequencing Center for Infectious Disease"/>
            <person name="Wu L."/>
            <person name="Ma J."/>
        </authorList>
    </citation>
    <scope>NUCLEOTIDE SEQUENCE [LARGE SCALE GENOMIC DNA]</scope>
    <source>
        <strain evidence="4">CECT 7131</strain>
    </source>
</reference>
<proteinExistence type="inferred from homology"/>
<dbReference type="InterPro" id="IPR036165">
    <property type="entry name" value="YefM-like_sf"/>
</dbReference>
<dbReference type="Gene3D" id="3.40.1620.10">
    <property type="entry name" value="YefM-like domain"/>
    <property type="match status" value="1"/>
</dbReference>
<feature type="region of interest" description="Disordered" evidence="2">
    <location>
        <begin position="118"/>
        <end position="142"/>
    </location>
</feature>
<evidence type="ECO:0000313" key="3">
    <source>
        <dbReference type="EMBL" id="MDN3563802.1"/>
    </source>
</evidence>
<dbReference type="RefSeq" id="WP_290315573.1">
    <property type="nucleotide sequence ID" value="NZ_JAUFPN010000042.1"/>
</dbReference>
<evidence type="ECO:0000256" key="1">
    <source>
        <dbReference type="ARBA" id="ARBA00009981"/>
    </source>
</evidence>
<accession>A0ABT8A252</accession>
<name>A0ABT8A252_9PROT</name>
<gene>
    <name evidence="3" type="ORF">QWZ14_05355</name>
</gene>
<comment type="similarity">
    <text evidence="1">Belongs to the phD/YefM antitoxin family.</text>
</comment>
<sequence length="142" mass="15906">MSGARRASPAARILRHWPRRYPALGPGRMPRRPNQELRQRMAGWQDNPDEPIQTMYPGNQAPGLEGLPRFDLAGVEAQVPALVDQAIRGPLVLTRNGQEAFVLLPLDVYRRLWASAPRPPVIDAGPLREGRRPRRPGSPDQE</sequence>
<dbReference type="SUPFAM" id="SSF143120">
    <property type="entry name" value="YefM-like"/>
    <property type="match status" value="1"/>
</dbReference>
<dbReference type="Proteomes" id="UP001529369">
    <property type="component" value="Unassembled WGS sequence"/>
</dbReference>
<comment type="caution">
    <text evidence="3">The sequence shown here is derived from an EMBL/GenBank/DDBJ whole genome shotgun (WGS) entry which is preliminary data.</text>
</comment>
<organism evidence="3 4">
    <name type="scientific">Paeniroseomonas aquatica</name>
    <dbReference type="NCBI Taxonomy" id="373043"/>
    <lineage>
        <taxon>Bacteria</taxon>
        <taxon>Pseudomonadati</taxon>
        <taxon>Pseudomonadota</taxon>
        <taxon>Alphaproteobacteria</taxon>
        <taxon>Acetobacterales</taxon>
        <taxon>Acetobacteraceae</taxon>
        <taxon>Paeniroseomonas</taxon>
    </lineage>
</organism>
<protein>
    <recommendedName>
        <fullName evidence="5">Antitoxin</fullName>
    </recommendedName>
</protein>
<evidence type="ECO:0008006" key="5">
    <source>
        <dbReference type="Google" id="ProtNLM"/>
    </source>
</evidence>
<evidence type="ECO:0000313" key="4">
    <source>
        <dbReference type="Proteomes" id="UP001529369"/>
    </source>
</evidence>
<evidence type="ECO:0000256" key="2">
    <source>
        <dbReference type="SAM" id="MobiDB-lite"/>
    </source>
</evidence>
<dbReference type="EMBL" id="JAUFPN010000042">
    <property type="protein sequence ID" value="MDN3563802.1"/>
    <property type="molecule type" value="Genomic_DNA"/>
</dbReference>